<name>A0A4Y1R338_PRUDU</name>
<dbReference type="InterPro" id="IPR040269">
    <property type="entry name" value="VAB"/>
</dbReference>
<sequence length="356" mass="39415">MYHDLFGSHDNWTKQEDKFNSGEPEEKLEIQVIDELPSQTSTRSPMISRVDDTIRRVKKKDDIRLHTARVHAALSVTRLAAAIASVASNCKNSSIESAEDVDPIIGDIVASAAALVTTVCAEAAESLGAQKTNVSSAINSGLAIQTTDDMITLTAAAATCLRGVAALKARAMGNAYFPRSQNLLQVKAELSVVTPSGSRTYGWACIYSKHSQLMLSLQKKHLGFLATRKEYKILHVMEGTQEAQGQGNLSISLRSNNGNIKLLFKDETESLINHHTTYLLLNKNDTKLKMDNKQQYTATKGRFLEYTNRDRRFASKNMTSKYASKRFHELFCTVYLHLCLTGFSSLLDTDRVTTLT</sequence>
<dbReference type="GO" id="GO:0009734">
    <property type="term" value="P:auxin-activated signaling pathway"/>
    <property type="evidence" value="ECO:0007669"/>
    <property type="project" value="TreeGrafter"/>
</dbReference>
<accession>A0A4Y1R338</accession>
<dbReference type="Pfam" id="PF05703">
    <property type="entry name" value="Auxin_canalis"/>
    <property type="match status" value="1"/>
</dbReference>
<reference evidence="3" key="1">
    <citation type="journal article" date="2019" name="Science">
        <title>Mutation of a bHLH transcription factor allowed almond domestication.</title>
        <authorList>
            <person name="Sanchez-Perez R."/>
            <person name="Pavan S."/>
            <person name="Mazzeo R."/>
            <person name="Moldovan C."/>
            <person name="Aiese Cigliano R."/>
            <person name="Del Cueto J."/>
            <person name="Ricciardi F."/>
            <person name="Lotti C."/>
            <person name="Ricciardi L."/>
            <person name="Dicenta F."/>
            <person name="Lopez-Marques R.L."/>
            <person name="Lindberg Moller B."/>
        </authorList>
    </citation>
    <scope>NUCLEOTIDE SEQUENCE</scope>
</reference>
<dbReference type="GO" id="GO:0010087">
    <property type="term" value="P:phloem or xylem histogenesis"/>
    <property type="evidence" value="ECO:0007669"/>
    <property type="project" value="TreeGrafter"/>
</dbReference>
<dbReference type="GO" id="GO:0010305">
    <property type="term" value="P:leaf vascular tissue pattern formation"/>
    <property type="evidence" value="ECO:0007669"/>
    <property type="project" value="TreeGrafter"/>
</dbReference>
<feature type="domain" description="VAN3-binding protein-like auxin canalisation" evidence="2">
    <location>
        <begin position="51"/>
        <end position="172"/>
    </location>
</feature>
<dbReference type="AlphaFoldDB" id="A0A4Y1R338"/>
<protein>
    <recommendedName>
        <fullName evidence="2">VAN3-binding protein-like auxin canalisation domain-containing protein</fullName>
    </recommendedName>
</protein>
<organism evidence="3">
    <name type="scientific">Prunus dulcis</name>
    <name type="common">Almond</name>
    <name type="synonym">Amygdalus dulcis</name>
    <dbReference type="NCBI Taxonomy" id="3755"/>
    <lineage>
        <taxon>Eukaryota</taxon>
        <taxon>Viridiplantae</taxon>
        <taxon>Streptophyta</taxon>
        <taxon>Embryophyta</taxon>
        <taxon>Tracheophyta</taxon>
        <taxon>Spermatophyta</taxon>
        <taxon>Magnoliopsida</taxon>
        <taxon>eudicotyledons</taxon>
        <taxon>Gunneridae</taxon>
        <taxon>Pentapetalae</taxon>
        <taxon>rosids</taxon>
        <taxon>fabids</taxon>
        <taxon>Rosales</taxon>
        <taxon>Rosaceae</taxon>
        <taxon>Amygdaloideae</taxon>
        <taxon>Amygdaleae</taxon>
        <taxon>Prunus</taxon>
    </lineage>
</organism>
<dbReference type="PANTHER" id="PTHR31351">
    <property type="entry name" value="EXPRESSED PROTEIN"/>
    <property type="match status" value="1"/>
</dbReference>
<evidence type="ECO:0000259" key="2">
    <source>
        <dbReference type="Pfam" id="PF05703"/>
    </source>
</evidence>
<dbReference type="PANTHER" id="PTHR31351:SF30">
    <property type="entry name" value="VAN3-BINDING PROTEIN-LIKE"/>
    <property type="match status" value="1"/>
</dbReference>
<evidence type="ECO:0000313" key="3">
    <source>
        <dbReference type="EMBL" id="BBG98464.1"/>
    </source>
</evidence>
<dbReference type="EMBL" id="AP019298">
    <property type="protein sequence ID" value="BBG98464.1"/>
    <property type="molecule type" value="Genomic_DNA"/>
</dbReference>
<feature type="region of interest" description="Disordered" evidence="1">
    <location>
        <begin position="1"/>
        <end position="24"/>
    </location>
</feature>
<evidence type="ECO:0000256" key="1">
    <source>
        <dbReference type="SAM" id="MobiDB-lite"/>
    </source>
</evidence>
<proteinExistence type="predicted"/>
<gene>
    <name evidence="3" type="ORF">Prudu_007877</name>
</gene>
<dbReference type="InterPro" id="IPR008546">
    <property type="entry name" value="VAN3-bd-like_auxin_canal"/>
</dbReference>